<dbReference type="Proteomes" id="UP000321353">
    <property type="component" value="Chromosome"/>
</dbReference>
<organism evidence="1 2">
    <name type="scientific">Stieleria maiorica</name>
    <dbReference type="NCBI Taxonomy" id="2795974"/>
    <lineage>
        <taxon>Bacteria</taxon>
        <taxon>Pseudomonadati</taxon>
        <taxon>Planctomycetota</taxon>
        <taxon>Planctomycetia</taxon>
        <taxon>Pirellulales</taxon>
        <taxon>Pirellulaceae</taxon>
        <taxon>Stieleria</taxon>
    </lineage>
</organism>
<reference evidence="1 2" key="1">
    <citation type="submission" date="2019-02" db="EMBL/GenBank/DDBJ databases">
        <title>Planctomycetal bacteria perform biofilm scaping via a novel small molecule.</title>
        <authorList>
            <person name="Jeske O."/>
            <person name="Boedeker C."/>
            <person name="Wiegand S."/>
            <person name="Breitling P."/>
            <person name="Kallscheuer N."/>
            <person name="Jogler M."/>
            <person name="Rohde M."/>
            <person name="Petersen J."/>
            <person name="Medema M.H."/>
            <person name="Surup F."/>
            <person name="Jogler C."/>
        </authorList>
    </citation>
    <scope>NUCLEOTIDE SEQUENCE [LARGE SCALE GENOMIC DNA]</scope>
    <source>
        <strain evidence="1 2">Mal15</strain>
    </source>
</reference>
<dbReference type="EMBL" id="CP036264">
    <property type="protein sequence ID" value="QEG02576.1"/>
    <property type="molecule type" value="Genomic_DNA"/>
</dbReference>
<evidence type="ECO:0000313" key="1">
    <source>
        <dbReference type="EMBL" id="QEG02576.1"/>
    </source>
</evidence>
<name>A0A5B9MRX7_9BACT</name>
<keyword evidence="2" id="KW-1185">Reference proteome</keyword>
<dbReference type="RefSeq" id="WP_233903160.1">
    <property type="nucleotide sequence ID" value="NZ_CP036264.1"/>
</dbReference>
<proteinExistence type="predicted"/>
<protein>
    <submittedName>
        <fullName evidence="1">Uncharacterized protein</fullName>
    </submittedName>
</protein>
<dbReference type="KEGG" id="smam:Mal15_66970"/>
<sequence length="122" mass="12882">MSSDDESADGPDDGSVVVFLSGDLMFASRVRAAAESAGLEFQLAASLPDRGGIEFVIVDLSTRSGAVDGLMDRCHQVCPGARVVAYGPHVQVARLDQAKQAGIPLVMTRGQFDRALGTLFDR</sequence>
<evidence type="ECO:0000313" key="2">
    <source>
        <dbReference type="Proteomes" id="UP000321353"/>
    </source>
</evidence>
<accession>A0A5B9MRX7</accession>
<gene>
    <name evidence="1" type="ORF">Mal15_66970</name>
</gene>
<dbReference type="AlphaFoldDB" id="A0A5B9MRX7"/>